<keyword evidence="3" id="KW-0804">Transcription</keyword>
<gene>
    <name evidence="6" type="ORF">V3328_18740</name>
</gene>
<feature type="domain" description="HTH tetR-type" evidence="5">
    <location>
        <begin position="17"/>
        <end position="77"/>
    </location>
</feature>
<dbReference type="InterPro" id="IPR041490">
    <property type="entry name" value="KstR2_TetR_C"/>
</dbReference>
<dbReference type="InterPro" id="IPR001647">
    <property type="entry name" value="HTH_TetR"/>
</dbReference>
<keyword evidence="1" id="KW-0805">Transcription regulation</keyword>
<evidence type="ECO:0000256" key="3">
    <source>
        <dbReference type="ARBA" id="ARBA00023163"/>
    </source>
</evidence>
<dbReference type="Gene3D" id="1.10.10.60">
    <property type="entry name" value="Homeodomain-like"/>
    <property type="match status" value="1"/>
</dbReference>
<sequence>MSRRAQQNVFDRPRDHQIKRDAVLRVAAEMFNKRGYAATSLEEIAGRFNISKTALYYYVGTKPVVLQECYEQTLDYCESVMAEVTASNDCGLAKIERYVRGVIVDVLDHPCAIVHEFASLPPESMDRIHARARQLDTDLLKLIEEGIADGSIVGVPPKLTELLLMGAINWIQRWYNYEGENSLDEIADCFIAMFLGGLKPRP</sequence>
<dbReference type="PROSITE" id="PS50977">
    <property type="entry name" value="HTH_TETR_2"/>
    <property type="match status" value="1"/>
</dbReference>
<comment type="caution">
    <text evidence="6">The sequence shown here is derived from an EMBL/GenBank/DDBJ whole genome shotgun (WGS) entry which is preliminary data.</text>
</comment>
<dbReference type="PANTHER" id="PTHR47506:SF6">
    <property type="entry name" value="HTH-TYPE TRANSCRIPTIONAL REPRESSOR NEMR"/>
    <property type="match status" value="1"/>
</dbReference>
<keyword evidence="7" id="KW-1185">Reference proteome</keyword>
<evidence type="ECO:0000313" key="7">
    <source>
        <dbReference type="Proteomes" id="UP001378188"/>
    </source>
</evidence>
<dbReference type="Pfam" id="PF00440">
    <property type="entry name" value="TetR_N"/>
    <property type="match status" value="1"/>
</dbReference>
<keyword evidence="2 4" id="KW-0238">DNA-binding</keyword>
<dbReference type="EMBL" id="JAZHOF010000008">
    <property type="protein sequence ID" value="MEJ8573534.1"/>
    <property type="molecule type" value="Genomic_DNA"/>
</dbReference>
<name>A0AAW9RVW0_9HYPH</name>
<accession>A0AAW9RVW0</accession>
<dbReference type="SUPFAM" id="SSF48498">
    <property type="entry name" value="Tetracyclin repressor-like, C-terminal domain"/>
    <property type="match status" value="1"/>
</dbReference>
<feature type="DNA-binding region" description="H-T-H motif" evidence="4">
    <location>
        <begin position="40"/>
        <end position="59"/>
    </location>
</feature>
<evidence type="ECO:0000256" key="4">
    <source>
        <dbReference type="PROSITE-ProRule" id="PRU00335"/>
    </source>
</evidence>
<dbReference type="Pfam" id="PF17932">
    <property type="entry name" value="TetR_C_24"/>
    <property type="match status" value="1"/>
</dbReference>
<dbReference type="InterPro" id="IPR036271">
    <property type="entry name" value="Tet_transcr_reg_TetR-rel_C_sf"/>
</dbReference>
<dbReference type="Gene3D" id="1.10.357.10">
    <property type="entry name" value="Tetracycline Repressor, domain 2"/>
    <property type="match status" value="1"/>
</dbReference>
<dbReference type="InterPro" id="IPR023772">
    <property type="entry name" value="DNA-bd_HTH_TetR-type_CS"/>
</dbReference>
<evidence type="ECO:0000256" key="2">
    <source>
        <dbReference type="ARBA" id="ARBA00023125"/>
    </source>
</evidence>
<reference evidence="6 7" key="1">
    <citation type="submission" date="2024-02" db="EMBL/GenBank/DDBJ databases">
        <title>Genome analysis and characterization of Microbaculum marinisediminis sp. nov., isolated from marine sediment.</title>
        <authorList>
            <person name="Du Z.-J."/>
            <person name="Ye Y.-Q."/>
            <person name="Zhang Z.-R."/>
            <person name="Yuan S.-M."/>
            <person name="Zhang X.-Y."/>
        </authorList>
    </citation>
    <scope>NUCLEOTIDE SEQUENCE [LARGE SCALE GENOMIC DNA]</scope>
    <source>
        <strain evidence="6 7">SDUM1044001</strain>
    </source>
</reference>
<dbReference type="PRINTS" id="PR00455">
    <property type="entry name" value="HTHTETR"/>
</dbReference>
<dbReference type="GO" id="GO:0003677">
    <property type="term" value="F:DNA binding"/>
    <property type="evidence" value="ECO:0007669"/>
    <property type="project" value="UniProtKB-UniRule"/>
</dbReference>
<organism evidence="6 7">
    <name type="scientific">Microbaculum marinum</name>
    <dbReference type="NCBI Taxonomy" id="1764581"/>
    <lineage>
        <taxon>Bacteria</taxon>
        <taxon>Pseudomonadati</taxon>
        <taxon>Pseudomonadota</taxon>
        <taxon>Alphaproteobacteria</taxon>
        <taxon>Hyphomicrobiales</taxon>
        <taxon>Tepidamorphaceae</taxon>
        <taxon>Microbaculum</taxon>
    </lineage>
</organism>
<evidence type="ECO:0000256" key="1">
    <source>
        <dbReference type="ARBA" id="ARBA00023015"/>
    </source>
</evidence>
<dbReference type="Proteomes" id="UP001378188">
    <property type="component" value="Unassembled WGS sequence"/>
</dbReference>
<dbReference type="AlphaFoldDB" id="A0AAW9RVW0"/>
<dbReference type="SUPFAM" id="SSF46689">
    <property type="entry name" value="Homeodomain-like"/>
    <property type="match status" value="1"/>
</dbReference>
<dbReference type="PROSITE" id="PS01081">
    <property type="entry name" value="HTH_TETR_1"/>
    <property type="match status" value="1"/>
</dbReference>
<dbReference type="InterPro" id="IPR009057">
    <property type="entry name" value="Homeodomain-like_sf"/>
</dbReference>
<proteinExistence type="predicted"/>
<dbReference type="RefSeq" id="WP_340331237.1">
    <property type="nucleotide sequence ID" value="NZ_JAZHOF010000008.1"/>
</dbReference>
<evidence type="ECO:0000259" key="5">
    <source>
        <dbReference type="PROSITE" id="PS50977"/>
    </source>
</evidence>
<evidence type="ECO:0000313" key="6">
    <source>
        <dbReference type="EMBL" id="MEJ8573534.1"/>
    </source>
</evidence>
<dbReference type="PANTHER" id="PTHR47506">
    <property type="entry name" value="TRANSCRIPTIONAL REGULATORY PROTEIN"/>
    <property type="match status" value="1"/>
</dbReference>
<protein>
    <submittedName>
        <fullName evidence="6">TetR family transcriptional regulator</fullName>
    </submittedName>
</protein>